<gene>
    <name evidence="1" type="primary">MUC7</name>
</gene>
<sequence length="41" mass="4225">SGHLCLKSPHTCSSSPSLKCSHLECSSLPASRVTSLPVSSL</sequence>
<dbReference type="AlphaFoldDB" id="A0A1A8B929"/>
<feature type="non-terminal residue" evidence="1">
    <location>
        <position position="41"/>
    </location>
</feature>
<evidence type="ECO:0000313" key="1">
    <source>
        <dbReference type="EMBL" id="SBP63403.1"/>
    </source>
</evidence>
<feature type="non-terminal residue" evidence="1">
    <location>
        <position position="1"/>
    </location>
</feature>
<accession>A0A1A8B929</accession>
<dbReference type="EMBL" id="HADY01024918">
    <property type="protein sequence ID" value="SBP63403.1"/>
    <property type="molecule type" value="Transcribed_RNA"/>
</dbReference>
<organism evidence="1">
    <name type="scientific">Nothobranchius furzeri</name>
    <name type="common">Turquoise killifish</name>
    <dbReference type="NCBI Taxonomy" id="105023"/>
    <lineage>
        <taxon>Eukaryota</taxon>
        <taxon>Metazoa</taxon>
        <taxon>Chordata</taxon>
        <taxon>Craniata</taxon>
        <taxon>Vertebrata</taxon>
        <taxon>Euteleostomi</taxon>
        <taxon>Actinopterygii</taxon>
        <taxon>Neopterygii</taxon>
        <taxon>Teleostei</taxon>
        <taxon>Neoteleostei</taxon>
        <taxon>Acanthomorphata</taxon>
        <taxon>Ovalentaria</taxon>
        <taxon>Atherinomorphae</taxon>
        <taxon>Cyprinodontiformes</taxon>
        <taxon>Nothobranchiidae</taxon>
        <taxon>Nothobranchius</taxon>
    </lineage>
</organism>
<reference evidence="1" key="2">
    <citation type="submission" date="2016-06" db="EMBL/GenBank/DDBJ databases">
        <title>The genome of a short-lived fish provides insights into sex chromosome evolution and the genetic control of aging.</title>
        <authorList>
            <person name="Reichwald K."/>
            <person name="Felder M."/>
            <person name="Petzold A."/>
            <person name="Koch P."/>
            <person name="Groth M."/>
            <person name="Platzer M."/>
        </authorList>
    </citation>
    <scope>NUCLEOTIDE SEQUENCE</scope>
    <source>
        <tissue evidence="1">Brain</tissue>
    </source>
</reference>
<proteinExistence type="predicted"/>
<name>A0A1A8B929_NOTFU</name>
<protein>
    <submittedName>
        <fullName evidence="1">Mucin 7, secreted</fullName>
    </submittedName>
</protein>
<reference evidence="1" key="1">
    <citation type="submission" date="2016-05" db="EMBL/GenBank/DDBJ databases">
        <authorList>
            <person name="Lavstsen T."/>
            <person name="Jespersen J.S."/>
        </authorList>
    </citation>
    <scope>NUCLEOTIDE SEQUENCE</scope>
    <source>
        <tissue evidence="1">Brain</tissue>
    </source>
</reference>